<evidence type="ECO:0000256" key="5">
    <source>
        <dbReference type="ARBA" id="ARBA00023235"/>
    </source>
</evidence>
<proteinExistence type="inferred from homology"/>
<dbReference type="SUPFAM" id="SSF51658">
    <property type="entry name" value="Xylose isomerase-like"/>
    <property type="match status" value="1"/>
</dbReference>
<evidence type="ECO:0000256" key="7">
    <source>
        <dbReference type="ARBA" id="ARBA00033659"/>
    </source>
</evidence>
<dbReference type="InterPro" id="IPR036237">
    <property type="entry name" value="Xyl_isomerase-like_sf"/>
</dbReference>
<accession>A0AAD5J2D7</accession>
<keyword evidence="5" id="KW-0413">Isomerase</keyword>
<dbReference type="GO" id="GO:0009045">
    <property type="term" value="F:xylose isomerase activity"/>
    <property type="evidence" value="ECO:0007669"/>
    <property type="project" value="UniProtKB-EC"/>
</dbReference>
<protein>
    <recommendedName>
        <fullName evidence="2">xylose isomerase</fullName>
        <ecNumber evidence="2">5.3.1.5</ecNumber>
    </recommendedName>
</protein>
<dbReference type="PANTHER" id="PTHR48408">
    <property type="match status" value="1"/>
</dbReference>
<comment type="caution">
    <text evidence="9">The sequence shown here is derived from an EMBL/GenBank/DDBJ whole genome shotgun (WGS) entry which is preliminary data.</text>
</comment>
<evidence type="ECO:0000256" key="4">
    <source>
        <dbReference type="ARBA" id="ARBA00022723"/>
    </source>
</evidence>
<sequence length="210" mass="24249">MHRLQSWRRWPHQIDKRKPRMQRNAAVNVVKERSKIDGSLKEYDKFDTGIVIHNCTIIPTPDLAKKPMQCQDFSRKIASPQTCPADLSTKCADSGEWEGEFFPGIPTIKYEILQGPTSKNPLSFKWYNAQEEILGKKMMDWMRFSVAFWHTFRGSGADPFGSATKIGHGKMVPIHWLWPKEEVRYISAVAMYTIDCCAIDWRLKCTFSCA</sequence>
<evidence type="ECO:0000313" key="10">
    <source>
        <dbReference type="Proteomes" id="UP001064489"/>
    </source>
</evidence>
<evidence type="ECO:0000256" key="6">
    <source>
        <dbReference type="ARBA" id="ARBA00023277"/>
    </source>
</evidence>
<evidence type="ECO:0000256" key="3">
    <source>
        <dbReference type="ARBA" id="ARBA00022629"/>
    </source>
</evidence>
<reference evidence="9" key="2">
    <citation type="submission" date="2023-02" db="EMBL/GenBank/DDBJ databases">
        <authorList>
            <person name="Swenson N.G."/>
            <person name="Wegrzyn J.L."/>
            <person name="Mcevoy S.L."/>
        </authorList>
    </citation>
    <scope>NUCLEOTIDE SEQUENCE</scope>
    <source>
        <strain evidence="9">91603</strain>
        <tissue evidence="9">Leaf</tissue>
    </source>
</reference>
<evidence type="ECO:0000256" key="8">
    <source>
        <dbReference type="SAM" id="MobiDB-lite"/>
    </source>
</evidence>
<dbReference type="PANTHER" id="PTHR48408:SF1">
    <property type="entry name" value="XYLOSE ISOMERASE"/>
    <property type="match status" value="1"/>
</dbReference>
<keyword evidence="4" id="KW-0479">Metal-binding</keyword>
<keyword evidence="10" id="KW-1185">Reference proteome</keyword>
<dbReference type="InterPro" id="IPR001998">
    <property type="entry name" value="Xylose_isomerase"/>
</dbReference>
<dbReference type="Gene3D" id="3.20.20.150">
    <property type="entry name" value="Divalent-metal-dependent TIM barrel enzymes"/>
    <property type="match status" value="1"/>
</dbReference>
<dbReference type="AlphaFoldDB" id="A0AAD5J2D7"/>
<gene>
    <name evidence="9" type="ORF">LWI28_002302</name>
</gene>
<dbReference type="GO" id="GO:0042732">
    <property type="term" value="P:D-xylose metabolic process"/>
    <property type="evidence" value="ECO:0007669"/>
    <property type="project" value="UniProtKB-KW"/>
</dbReference>
<keyword evidence="6" id="KW-0119">Carbohydrate metabolism</keyword>
<organism evidence="9 10">
    <name type="scientific">Acer negundo</name>
    <name type="common">Box elder</name>
    <dbReference type="NCBI Taxonomy" id="4023"/>
    <lineage>
        <taxon>Eukaryota</taxon>
        <taxon>Viridiplantae</taxon>
        <taxon>Streptophyta</taxon>
        <taxon>Embryophyta</taxon>
        <taxon>Tracheophyta</taxon>
        <taxon>Spermatophyta</taxon>
        <taxon>Magnoliopsida</taxon>
        <taxon>eudicotyledons</taxon>
        <taxon>Gunneridae</taxon>
        <taxon>Pentapetalae</taxon>
        <taxon>rosids</taxon>
        <taxon>malvids</taxon>
        <taxon>Sapindales</taxon>
        <taxon>Sapindaceae</taxon>
        <taxon>Hippocastanoideae</taxon>
        <taxon>Acereae</taxon>
        <taxon>Acer</taxon>
    </lineage>
</organism>
<reference evidence="9" key="1">
    <citation type="journal article" date="2022" name="Plant J.">
        <title>Strategies of tolerance reflected in two North American maple genomes.</title>
        <authorList>
            <person name="McEvoy S.L."/>
            <person name="Sezen U.U."/>
            <person name="Trouern-Trend A."/>
            <person name="McMahon S.M."/>
            <person name="Schaberg P.G."/>
            <person name="Yang J."/>
            <person name="Wegrzyn J.L."/>
            <person name="Swenson N.G."/>
        </authorList>
    </citation>
    <scope>NUCLEOTIDE SEQUENCE</scope>
    <source>
        <strain evidence="9">91603</strain>
    </source>
</reference>
<dbReference type="GO" id="GO:0046872">
    <property type="term" value="F:metal ion binding"/>
    <property type="evidence" value="ECO:0007669"/>
    <property type="project" value="UniProtKB-KW"/>
</dbReference>
<dbReference type="EC" id="5.3.1.5" evidence="2"/>
<evidence type="ECO:0000256" key="2">
    <source>
        <dbReference type="ARBA" id="ARBA00011958"/>
    </source>
</evidence>
<keyword evidence="3" id="KW-0859">Xylose metabolism</keyword>
<evidence type="ECO:0000313" key="9">
    <source>
        <dbReference type="EMBL" id="KAI9184900.1"/>
    </source>
</evidence>
<dbReference type="EMBL" id="JAJSOW010000100">
    <property type="protein sequence ID" value="KAI9184900.1"/>
    <property type="molecule type" value="Genomic_DNA"/>
</dbReference>
<feature type="region of interest" description="Disordered" evidence="8">
    <location>
        <begin position="1"/>
        <end position="21"/>
    </location>
</feature>
<evidence type="ECO:0000256" key="1">
    <source>
        <dbReference type="ARBA" id="ARBA00005765"/>
    </source>
</evidence>
<comment type="catalytic activity">
    <reaction evidence="7">
        <text>alpha-D-xylose = alpha-D-xylulofuranose</text>
        <dbReference type="Rhea" id="RHEA:22816"/>
        <dbReference type="ChEBI" id="CHEBI:28518"/>
        <dbReference type="ChEBI" id="CHEBI:188998"/>
        <dbReference type="EC" id="5.3.1.5"/>
    </reaction>
</comment>
<name>A0AAD5J2D7_ACENE</name>
<dbReference type="Proteomes" id="UP001064489">
    <property type="component" value="Chromosome 3"/>
</dbReference>
<comment type="similarity">
    <text evidence="1">Belongs to the xylose isomerase family.</text>
</comment>